<keyword evidence="4" id="KW-1185">Reference proteome</keyword>
<dbReference type="Gene3D" id="3.50.50.60">
    <property type="entry name" value="FAD/NAD(P)-binding domain"/>
    <property type="match status" value="1"/>
</dbReference>
<proteinExistence type="predicted"/>
<accession>A0ABD5PKD4</accession>
<evidence type="ECO:0000313" key="4">
    <source>
        <dbReference type="Proteomes" id="UP001595898"/>
    </source>
</evidence>
<dbReference type="InterPro" id="IPR036188">
    <property type="entry name" value="FAD/NAD-bd_sf"/>
</dbReference>
<dbReference type="Gene3D" id="3.30.9.10">
    <property type="entry name" value="D-Amino Acid Oxidase, subunit A, domain 2"/>
    <property type="match status" value="1"/>
</dbReference>
<reference evidence="3 4" key="1">
    <citation type="journal article" date="2019" name="Int. J. Syst. Evol. Microbiol.">
        <title>The Global Catalogue of Microorganisms (GCM) 10K type strain sequencing project: providing services to taxonomists for standard genome sequencing and annotation.</title>
        <authorList>
            <consortium name="The Broad Institute Genomics Platform"/>
            <consortium name="The Broad Institute Genome Sequencing Center for Infectious Disease"/>
            <person name="Wu L."/>
            <person name="Ma J."/>
        </authorList>
    </citation>
    <scope>NUCLEOTIDE SEQUENCE [LARGE SCALE GENOMIC DNA]</scope>
    <source>
        <strain evidence="3 4">WLHS5</strain>
    </source>
</reference>
<protein>
    <submittedName>
        <fullName evidence="3">NAD(P)/FAD-dependent oxidoreductase</fullName>
        <ecNumber evidence="3">1.-.-.-</ecNumber>
    </submittedName>
</protein>
<dbReference type="InterPro" id="IPR006076">
    <property type="entry name" value="FAD-dep_OxRdtase"/>
</dbReference>
<feature type="domain" description="FAD dependent oxidoreductase" evidence="2">
    <location>
        <begin position="5"/>
        <end position="350"/>
    </location>
</feature>
<evidence type="ECO:0000259" key="2">
    <source>
        <dbReference type="Pfam" id="PF01266"/>
    </source>
</evidence>
<dbReference type="EMBL" id="JBHSFA010000002">
    <property type="protein sequence ID" value="MFC4540985.1"/>
    <property type="molecule type" value="Genomic_DNA"/>
</dbReference>
<comment type="caution">
    <text evidence="3">The sequence shown here is derived from an EMBL/GenBank/DDBJ whole genome shotgun (WGS) entry which is preliminary data.</text>
</comment>
<dbReference type="GO" id="GO:0016491">
    <property type="term" value="F:oxidoreductase activity"/>
    <property type="evidence" value="ECO:0007669"/>
    <property type="project" value="UniProtKB-KW"/>
</dbReference>
<dbReference type="Pfam" id="PF01266">
    <property type="entry name" value="DAO"/>
    <property type="match status" value="1"/>
</dbReference>
<dbReference type="PANTHER" id="PTHR13847">
    <property type="entry name" value="SARCOSINE DEHYDROGENASE-RELATED"/>
    <property type="match status" value="1"/>
</dbReference>
<evidence type="ECO:0000313" key="3">
    <source>
        <dbReference type="EMBL" id="MFC4540985.1"/>
    </source>
</evidence>
<dbReference type="RefSeq" id="WP_250139135.1">
    <property type="nucleotide sequence ID" value="NZ_JALIQP010000001.1"/>
</dbReference>
<name>A0ABD5PKD4_9EURY</name>
<dbReference type="PANTHER" id="PTHR13847:SF287">
    <property type="entry name" value="FAD-DEPENDENT OXIDOREDUCTASE DOMAIN-CONTAINING PROTEIN 1"/>
    <property type="match status" value="1"/>
</dbReference>
<organism evidence="3 4">
    <name type="scientific">Halosolutus amylolyticus</name>
    <dbReference type="NCBI Taxonomy" id="2932267"/>
    <lineage>
        <taxon>Archaea</taxon>
        <taxon>Methanobacteriati</taxon>
        <taxon>Methanobacteriota</taxon>
        <taxon>Stenosarchaea group</taxon>
        <taxon>Halobacteria</taxon>
        <taxon>Halobacteriales</taxon>
        <taxon>Natrialbaceae</taxon>
        <taxon>Halosolutus</taxon>
    </lineage>
</organism>
<sequence>MTHATVIGAGSIGVSVAAHLANRDVDVTILDRGYAAGETTGKAGGLIFSQLHEPSDVRAMDYSIEYFRSLSDDDNHFTFHQTGFLRVGTEAERPVFEHEVAMQQEAGADVRLVEPDEMRSIYPDLSLDGVTVGTYAPADGYADPHTFTTTLLADAEADGVDYRPGTSVTDIDPGDSPSVTTDEGTIETDVVAIAAGPWSHRVASLAGIDLPVKPYRAQALVTTPVDVDIGTVYDAHEEVYFRREQEGGLLVGDGTEEVESDPDDYSQRADFDFLAKMSDTIDHRLSAGEVGVQNAWAGLCTATPDGHPLVGRPPFEPGGASRPNGVVVAAGLQGHGFMRSPAVGRAVAALLCNDRQTYSDWDPTRFDAHPGDFEIEEMLKLEGKHHHLR</sequence>
<dbReference type="AlphaFoldDB" id="A0ABD5PKD4"/>
<gene>
    <name evidence="3" type="ORF">ACFO5R_03460</name>
</gene>
<dbReference type="EC" id="1.-.-.-" evidence="3"/>
<dbReference type="Proteomes" id="UP001595898">
    <property type="component" value="Unassembled WGS sequence"/>
</dbReference>
<dbReference type="SUPFAM" id="SSF51905">
    <property type="entry name" value="FAD/NAD(P)-binding domain"/>
    <property type="match status" value="1"/>
</dbReference>
<keyword evidence="1 3" id="KW-0560">Oxidoreductase</keyword>
<evidence type="ECO:0000256" key="1">
    <source>
        <dbReference type="ARBA" id="ARBA00023002"/>
    </source>
</evidence>